<organism evidence="2 3">
    <name type="scientific">Oryzias latipes</name>
    <name type="common">Japanese rice fish</name>
    <name type="synonym">Japanese killifish</name>
    <dbReference type="NCBI Taxonomy" id="8090"/>
    <lineage>
        <taxon>Eukaryota</taxon>
        <taxon>Metazoa</taxon>
        <taxon>Chordata</taxon>
        <taxon>Craniata</taxon>
        <taxon>Vertebrata</taxon>
        <taxon>Euteleostomi</taxon>
        <taxon>Actinopterygii</taxon>
        <taxon>Neopterygii</taxon>
        <taxon>Teleostei</taxon>
        <taxon>Neoteleostei</taxon>
        <taxon>Acanthomorphata</taxon>
        <taxon>Ovalentaria</taxon>
        <taxon>Atherinomorphae</taxon>
        <taxon>Beloniformes</taxon>
        <taxon>Adrianichthyidae</taxon>
        <taxon>Oryziinae</taxon>
        <taxon>Oryzias</taxon>
    </lineage>
</organism>
<sequence>AIDAIDHLRESKTGQLCSRQSEVASVISKLASRHRSTGRVFDRPRSGAQSVTDHNHDQNLRPSDLRHLQARLPDVRGTRWTQDHVTWTMQQCKMPRGISGRVNSLCTNIGSQSSLSIMVSVRLSFCASSTACVNGRWNPAAINPSVGDCRL</sequence>
<reference evidence="2 3" key="1">
    <citation type="journal article" date="2007" name="Nature">
        <title>The medaka draft genome and insights into vertebrate genome evolution.</title>
        <authorList>
            <person name="Kasahara M."/>
            <person name="Naruse K."/>
            <person name="Sasaki S."/>
            <person name="Nakatani Y."/>
            <person name="Qu W."/>
            <person name="Ahsan B."/>
            <person name="Yamada T."/>
            <person name="Nagayasu Y."/>
            <person name="Doi K."/>
            <person name="Kasai Y."/>
            <person name="Jindo T."/>
            <person name="Kobayashi D."/>
            <person name="Shimada A."/>
            <person name="Toyoda A."/>
            <person name="Kuroki Y."/>
            <person name="Fujiyama A."/>
            <person name="Sasaki T."/>
            <person name="Shimizu A."/>
            <person name="Asakawa S."/>
            <person name="Shimizu N."/>
            <person name="Hashimoto S."/>
            <person name="Yang J."/>
            <person name="Lee Y."/>
            <person name="Matsushima K."/>
            <person name="Sugano S."/>
            <person name="Sakaizumi M."/>
            <person name="Narita T."/>
            <person name="Ohishi K."/>
            <person name="Haga S."/>
            <person name="Ohta F."/>
            <person name="Nomoto H."/>
            <person name="Nogata K."/>
            <person name="Morishita T."/>
            <person name="Endo T."/>
            <person name="Shin-I T."/>
            <person name="Takeda H."/>
            <person name="Morishita S."/>
            <person name="Kohara Y."/>
        </authorList>
    </citation>
    <scope>NUCLEOTIDE SEQUENCE [LARGE SCALE GENOMIC DNA]</scope>
    <source>
        <strain evidence="2 3">Hd-rR</strain>
    </source>
</reference>
<evidence type="ECO:0000256" key="1">
    <source>
        <dbReference type="SAM" id="MobiDB-lite"/>
    </source>
</evidence>
<evidence type="ECO:0000313" key="3">
    <source>
        <dbReference type="Proteomes" id="UP000001038"/>
    </source>
</evidence>
<accession>A0A3B3IC49</accession>
<protein>
    <submittedName>
        <fullName evidence="2">Uncharacterized protein</fullName>
    </submittedName>
</protein>
<dbReference type="Proteomes" id="UP000001038">
    <property type="component" value="Chromosome 14"/>
</dbReference>
<dbReference type="Ensembl" id="ENSORLT00000042145.1">
    <property type="protein sequence ID" value="ENSORLP00000041403.1"/>
    <property type="gene ID" value="ENSORLG00000026558.1"/>
</dbReference>
<dbReference type="InParanoid" id="A0A3B3IC49"/>
<proteinExistence type="predicted"/>
<dbReference type="AlphaFoldDB" id="A0A3B3IC49"/>
<keyword evidence="3" id="KW-1185">Reference proteome</keyword>
<name>A0A3B3IC49_ORYLA</name>
<reference evidence="2" key="3">
    <citation type="submission" date="2025-09" db="UniProtKB">
        <authorList>
            <consortium name="Ensembl"/>
        </authorList>
    </citation>
    <scope>IDENTIFICATION</scope>
    <source>
        <strain evidence="2">Hd-rR</strain>
    </source>
</reference>
<reference evidence="2" key="2">
    <citation type="submission" date="2025-08" db="UniProtKB">
        <authorList>
            <consortium name="Ensembl"/>
        </authorList>
    </citation>
    <scope>IDENTIFICATION</scope>
    <source>
        <strain evidence="2">Hd-rR</strain>
    </source>
</reference>
<feature type="region of interest" description="Disordered" evidence="1">
    <location>
        <begin position="34"/>
        <end position="60"/>
    </location>
</feature>
<evidence type="ECO:0000313" key="2">
    <source>
        <dbReference type="Ensembl" id="ENSORLP00000041403.1"/>
    </source>
</evidence>